<sequence>MDPISTVEAALTAGAVASAQPLAGQALKDVYQGLKALIVRRYGDKPKVQETLKEHEEDPETYAKPLQKALRTAQVENDDEILEAAQYLMTLVQQQQVGTNNYNIQNSGTVQGQIIGGTGHKIDMSFGELPRK</sequence>
<evidence type="ECO:0000313" key="1">
    <source>
        <dbReference type="EMBL" id="GHO52061.1"/>
    </source>
</evidence>
<reference evidence="1 2" key="1">
    <citation type="journal article" date="2021" name="Int. J. Syst. Evol. Microbiol.">
        <title>Reticulibacter mediterranei gen. nov., sp. nov., within the new family Reticulibacteraceae fam. nov., and Ktedonospora formicarum gen. nov., sp. nov., Ktedonobacter robiniae sp. nov., Dictyobacter formicarum sp. nov. and Dictyobacter arantiisoli sp. nov., belonging to the class Ktedonobacteria.</title>
        <authorList>
            <person name="Yabe S."/>
            <person name="Zheng Y."/>
            <person name="Wang C.M."/>
            <person name="Sakai Y."/>
            <person name="Abe K."/>
            <person name="Yokota A."/>
            <person name="Donadio S."/>
            <person name="Cavaletti L."/>
            <person name="Monciardini P."/>
        </authorList>
    </citation>
    <scope>NUCLEOTIDE SEQUENCE [LARGE SCALE GENOMIC DNA]</scope>
    <source>
        <strain evidence="1 2">SOSP1-30</strain>
    </source>
</reference>
<evidence type="ECO:0000313" key="2">
    <source>
        <dbReference type="Proteomes" id="UP000654345"/>
    </source>
</evidence>
<keyword evidence="2" id="KW-1185">Reference proteome</keyword>
<gene>
    <name evidence="1" type="ORF">KSB_05360</name>
</gene>
<organism evidence="1 2">
    <name type="scientific">Ktedonobacter robiniae</name>
    <dbReference type="NCBI Taxonomy" id="2778365"/>
    <lineage>
        <taxon>Bacteria</taxon>
        <taxon>Bacillati</taxon>
        <taxon>Chloroflexota</taxon>
        <taxon>Ktedonobacteria</taxon>
        <taxon>Ktedonobacterales</taxon>
        <taxon>Ktedonobacteraceae</taxon>
        <taxon>Ktedonobacter</taxon>
    </lineage>
</organism>
<name>A0ABQ3UH69_9CHLR</name>
<comment type="caution">
    <text evidence="1">The sequence shown here is derived from an EMBL/GenBank/DDBJ whole genome shotgun (WGS) entry which is preliminary data.</text>
</comment>
<protein>
    <recommendedName>
        <fullName evidence="3">NACHT-NTPase and P-loop NTPases N-terminal domain-containing protein</fullName>
    </recommendedName>
</protein>
<dbReference type="Proteomes" id="UP000654345">
    <property type="component" value="Unassembled WGS sequence"/>
</dbReference>
<dbReference type="EMBL" id="BNJG01000001">
    <property type="protein sequence ID" value="GHO52061.1"/>
    <property type="molecule type" value="Genomic_DNA"/>
</dbReference>
<proteinExistence type="predicted"/>
<accession>A0ABQ3UH69</accession>
<evidence type="ECO:0008006" key="3">
    <source>
        <dbReference type="Google" id="ProtNLM"/>
    </source>
</evidence>